<name>A0ABT3L785_9CYAN</name>
<keyword evidence="3" id="KW-1185">Reference proteome</keyword>
<comment type="caution">
    <text evidence="2">The sequence shown here is derived from an EMBL/GenBank/DDBJ whole genome shotgun (WGS) entry which is preliminary data.</text>
</comment>
<dbReference type="Proteomes" id="UP001526426">
    <property type="component" value="Unassembled WGS sequence"/>
</dbReference>
<dbReference type="Gene3D" id="3.40.50.150">
    <property type="entry name" value="Vaccinia Virus protein VP39"/>
    <property type="match status" value="1"/>
</dbReference>
<keyword evidence="2" id="KW-0489">Methyltransferase</keyword>
<evidence type="ECO:0000259" key="1">
    <source>
        <dbReference type="Pfam" id="PF08241"/>
    </source>
</evidence>
<reference evidence="2 3" key="1">
    <citation type="submission" date="2021-08" db="EMBL/GenBank/DDBJ databases">
        <title>Draft genome sequence of Spirulina subsalsa with high tolerance to salinity and hype-accumulation of phycocyanin.</title>
        <authorList>
            <person name="Pei H."/>
            <person name="Jiang L."/>
        </authorList>
    </citation>
    <scope>NUCLEOTIDE SEQUENCE [LARGE SCALE GENOMIC DNA]</scope>
    <source>
        <strain evidence="2 3">FACHB-351</strain>
    </source>
</reference>
<evidence type="ECO:0000313" key="2">
    <source>
        <dbReference type="EMBL" id="MCW6037047.1"/>
    </source>
</evidence>
<sequence length="212" mass="24614">MFITKPTRFLLKNLIKASAFKLKKGPHITRYYMYQHLASVLMPRITKGKILSISHSTNLCRQFFDLTQSELQEANYPDCNFVNLPFDDNEFDYVVSDQVLEHIEGNPQQAIDESWRVLKPGGLAIHTTCFINPIHEYPGDFWRFTPQALTFLCGEFSNIIEVGGWGNRYVWVMDAVGLRYQAIPEASWHPLNKIAQYNDKKWPVVTWIIAEK</sequence>
<evidence type="ECO:0000313" key="3">
    <source>
        <dbReference type="Proteomes" id="UP001526426"/>
    </source>
</evidence>
<dbReference type="InterPro" id="IPR029063">
    <property type="entry name" value="SAM-dependent_MTases_sf"/>
</dbReference>
<dbReference type="InterPro" id="IPR013216">
    <property type="entry name" value="Methyltransf_11"/>
</dbReference>
<feature type="domain" description="Methyltransferase type 11" evidence="1">
    <location>
        <begin position="64"/>
        <end position="125"/>
    </location>
</feature>
<accession>A0ABT3L785</accession>
<gene>
    <name evidence="2" type="ORF">K4A83_12325</name>
</gene>
<dbReference type="Pfam" id="PF08241">
    <property type="entry name" value="Methyltransf_11"/>
    <property type="match status" value="1"/>
</dbReference>
<dbReference type="EMBL" id="JAIHOM010000055">
    <property type="protein sequence ID" value="MCW6037047.1"/>
    <property type="molecule type" value="Genomic_DNA"/>
</dbReference>
<dbReference type="CDD" id="cd02440">
    <property type="entry name" value="AdoMet_MTases"/>
    <property type="match status" value="1"/>
</dbReference>
<keyword evidence="2" id="KW-0808">Transferase</keyword>
<protein>
    <submittedName>
        <fullName evidence="2">Methyltransferase domain-containing protein</fullName>
    </submittedName>
</protein>
<organism evidence="2 3">
    <name type="scientific">Spirulina subsalsa FACHB-351</name>
    <dbReference type="NCBI Taxonomy" id="234711"/>
    <lineage>
        <taxon>Bacteria</taxon>
        <taxon>Bacillati</taxon>
        <taxon>Cyanobacteriota</taxon>
        <taxon>Cyanophyceae</taxon>
        <taxon>Spirulinales</taxon>
        <taxon>Spirulinaceae</taxon>
        <taxon>Spirulina</taxon>
    </lineage>
</organism>
<dbReference type="SUPFAM" id="SSF53335">
    <property type="entry name" value="S-adenosyl-L-methionine-dependent methyltransferases"/>
    <property type="match status" value="1"/>
</dbReference>
<dbReference type="RefSeq" id="WP_265264879.1">
    <property type="nucleotide sequence ID" value="NZ_JAIHOM010000055.1"/>
</dbReference>
<proteinExistence type="predicted"/>
<dbReference type="GO" id="GO:0008168">
    <property type="term" value="F:methyltransferase activity"/>
    <property type="evidence" value="ECO:0007669"/>
    <property type="project" value="UniProtKB-KW"/>
</dbReference>
<dbReference type="GO" id="GO:0032259">
    <property type="term" value="P:methylation"/>
    <property type="evidence" value="ECO:0007669"/>
    <property type="project" value="UniProtKB-KW"/>
</dbReference>